<evidence type="ECO:0000313" key="3">
    <source>
        <dbReference type="RefSeq" id="XP_022955490.1"/>
    </source>
</evidence>
<protein>
    <submittedName>
        <fullName evidence="3">Uncharacterized protein LOC111457498 isoform X1</fullName>
    </submittedName>
</protein>
<reference evidence="3" key="1">
    <citation type="submission" date="2025-08" db="UniProtKB">
        <authorList>
            <consortium name="RefSeq"/>
        </authorList>
    </citation>
    <scope>IDENTIFICATION</scope>
    <source>
        <tissue evidence="3">Young leaves</tissue>
    </source>
</reference>
<evidence type="ECO:0000259" key="1">
    <source>
        <dbReference type="Pfam" id="PF25821"/>
    </source>
</evidence>
<accession>A0A6J1GV91</accession>
<keyword evidence="2" id="KW-1185">Reference proteome</keyword>
<proteinExistence type="predicted"/>
<sequence length="246" mass="27441">MDAGEAARRMLVGSNYGKPIINPITMRFRPIAPKPVAGASVSGDTSSIFNGRRKRKYVRVQGYNRKKKTTRSNTTEAAATTLQLLPERHVEIFGSGSREVGLVSDGKRGAAAEEVWVTVECAREACIEGEEEEERMKKLEEDTCPGFVSDGVDRVEWVNEALKRMVRQRRRSSEAGEEIEVRLRTMPRLGYLGRAFTCQIKLHFNAGTTGHPKLQAEGSRRQTITVILFQPCGRDLDMLTISLKGD</sequence>
<dbReference type="KEGG" id="cmos:111457498"/>
<gene>
    <name evidence="3" type="primary">LOC111457498</name>
</gene>
<dbReference type="GeneID" id="111457498"/>
<feature type="domain" description="DUF7950" evidence="1">
    <location>
        <begin position="114"/>
        <end position="207"/>
    </location>
</feature>
<organism evidence="2 3">
    <name type="scientific">Cucurbita moschata</name>
    <name type="common">Winter crookneck squash</name>
    <name type="synonym">Cucurbita pepo var. moschata</name>
    <dbReference type="NCBI Taxonomy" id="3662"/>
    <lineage>
        <taxon>Eukaryota</taxon>
        <taxon>Viridiplantae</taxon>
        <taxon>Streptophyta</taxon>
        <taxon>Embryophyta</taxon>
        <taxon>Tracheophyta</taxon>
        <taxon>Spermatophyta</taxon>
        <taxon>Magnoliopsida</taxon>
        <taxon>eudicotyledons</taxon>
        <taxon>Gunneridae</taxon>
        <taxon>Pentapetalae</taxon>
        <taxon>rosids</taxon>
        <taxon>fabids</taxon>
        <taxon>Cucurbitales</taxon>
        <taxon>Cucurbitaceae</taxon>
        <taxon>Cucurbiteae</taxon>
        <taxon>Cucurbita</taxon>
    </lineage>
</organism>
<dbReference type="Proteomes" id="UP000504609">
    <property type="component" value="Unplaced"/>
</dbReference>
<evidence type="ECO:0000313" key="2">
    <source>
        <dbReference type="Proteomes" id="UP000504609"/>
    </source>
</evidence>
<dbReference type="RefSeq" id="XP_022955490.1">
    <property type="nucleotide sequence ID" value="XM_023099722.1"/>
</dbReference>
<dbReference type="PANTHER" id="PTHR33595">
    <property type="entry name" value="VON WILLEBRAND FACTOR A DOMAIN PROTEIN"/>
    <property type="match status" value="1"/>
</dbReference>
<dbReference type="AlphaFoldDB" id="A0A6J1GV91"/>
<dbReference type="PANTHER" id="PTHR33595:SF27">
    <property type="match status" value="1"/>
</dbReference>
<dbReference type="Pfam" id="PF25821">
    <property type="entry name" value="DUF7950"/>
    <property type="match status" value="1"/>
</dbReference>
<dbReference type="InterPro" id="IPR057710">
    <property type="entry name" value="DUF7950"/>
</dbReference>
<name>A0A6J1GV91_CUCMO</name>